<sequence>MGSLVKTYIFLDLEATGLNGQHPKIMELCLVAVHVSSLKNPKTSDSGEVQLPRVLDKLCLCVNPDKPITQIASEITGLDNDLLSSCEKEKFDMCLINTIIEFINRQAQPVCLVAHNGFNYDFPLLKTELLQQNNDLSSSIMCVDTLQAFRYLHKKGEQRMEYVKGQFSLPKIYHQLFGKEPNFSHYAEGDVLTLILVFICKVDSLLEVANYKRWGEITPMY</sequence>
<keyword evidence="9" id="KW-0460">Magnesium</keyword>
<evidence type="ECO:0000256" key="11">
    <source>
        <dbReference type="ARBA" id="ARBA00025769"/>
    </source>
</evidence>
<dbReference type="InterPro" id="IPR012337">
    <property type="entry name" value="RNaseH-like_sf"/>
</dbReference>
<dbReference type="GO" id="GO:0046872">
    <property type="term" value="F:metal ion binding"/>
    <property type="evidence" value="ECO:0007669"/>
    <property type="project" value="UniProtKB-KW"/>
</dbReference>
<dbReference type="EMBL" id="DYDO01000007">
    <property type="protein sequence ID" value="DBA21622.1"/>
    <property type="molecule type" value="Genomic_DNA"/>
</dbReference>
<name>A0AAV3AF89_PYXAD</name>
<dbReference type="InterPro" id="IPR036397">
    <property type="entry name" value="RNaseH_sf"/>
</dbReference>
<reference evidence="13" key="1">
    <citation type="thesis" date="2020" institute="ProQuest LLC" country="789 East Eisenhower Parkway, Ann Arbor, MI, USA">
        <title>Comparative Genomics and Chromosome Evolution.</title>
        <authorList>
            <person name="Mudd A.B."/>
        </authorList>
    </citation>
    <scope>NUCLEOTIDE SEQUENCE</scope>
    <source>
        <strain evidence="13">1538</strain>
        <tissue evidence="13">Blood</tissue>
    </source>
</reference>
<comment type="cofactor">
    <cofactor evidence="2">
        <name>Mg(2+)</name>
        <dbReference type="ChEBI" id="CHEBI:18420"/>
    </cofactor>
</comment>
<dbReference type="PANTHER" id="PTHR13058">
    <property type="entry name" value="THREE PRIME REPAIR EXONUCLEASE 1, 2"/>
    <property type="match status" value="1"/>
</dbReference>
<protein>
    <recommendedName>
        <fullName evidence="4">exodeoxyribonuclease III</fullName>
        <ecNumber evidence="4">3.1.11.2</ecNumber>
    </recommendedName>
</protein>
<evidence type="ECO:0000256" key="6">
    <source>
        <dbReference type="ARBA" id="ARBA00022723"/>
    </source>
</evidence>
<dbReference type="Pfam" id="PF00929">
    <property type="entry name" value="RNase_T"/>
    <property type="match status" value="1"/>
</dbReference>
<keyword evidence="8" id="KW-0269">Exonuclease</keyword>
<dbReference type="FunFam" id="3.30.420.10:FF:000046">
    <property type="entry name" value="Three prime repair exonuclease 1"/>
    <property type="match status" value="1"/>
</dbReference>
<dbReference type="GO" id="GO:0006308">
    <property type="term" value="P:DNA catabolic process"/>
    <property type="evidence" value="ECO:0007669"/>
    <property type="project" value="TreeGrafter"/>
</dbReference>
<keyword evidence="14" id="KW-1185">Reference proteome</keyword>
<dbReference type="GO" id="GO:0003677">
    <property type="term" value="F:DNA binding"/>
    <property type="evidence" value="ECO:0007669"/>
    <property type="project" value="UniProtKB-ARBA"/>
</dbReference>
<organism evidence="13 14">
    <name type="scientific">Pyxicephalus adspersus</name>
    <name type="common">African bullfrog</name>
    <dbReference type="NCBI Taxonomy" id="30357"/>
    <lineage>
        <taxon>Eukaryota</taxon>
        <taxon>Metazoa</taxon>
        <taxon>Chordata</taxon>
        <taxon>Craniata</taxon>
        <taxon>Vertebrata</taxon>
        <taxon>Euteleostomi</taxon>
        <taxon>Amphibia</taxon>
        <taxon>Batrachia</taxon>
        <taxon>Anura</taxon>
        <taxon>Neobatrachia</taxon>
        <taxon>Ranoidea</taxon>
        <taxon>Pyxicephalidae</taxon>
        <taxon>Pyxicephalinae</taxon>
        <taxon>Pyxicephalus</taxon>
    </lineage>
</organism>
<evidence type="ECO:0000256" key="10">
    <source>
        <dbReference type="ARBA" id="ARBA00023242"/>
    </source>
</evidence>
<evidence type="ECO:0000256" key="8">
    <source>
        <dbReference type="ARBA" id="ARBA00022839"/>
    </source>
</evidence>
<dbReference type="InterPro" id="IPR040393">
    <property type="entry name" value="TREX1/2"/>
</dbReference>
<evidence type="ECO:0000256" key="5">
    <source>
        <dbReference type="ARBA" id="ARBA00022722"/>
    </source>
</evidence>
<evidence type="ECO:0000256" key="3">
    <source>
        <dbReference type="ARBA" id="ARBA00004123"/>
    </source>
</evidence>
<evidence type="ECO:0000256" key="9">
    <source>
        <dbReference type="ARBA" id="ARBA00022842"/>
    </source>
</evidence>
<keyword evidence="5" id="KW-0540">Nuclease</keyword>
<comment type="similarity">
    <text evidence="11">Belongs to the exonuclease superfamily. TREX family.</text>
</comment>
<evidence type="ECO:0000313" key="13">
    <source>
        <dbReference type="EMBL" id="DBA21622.1"/>
    </source>
</evidence>
<keyword evidence="10" id="KW-0539">Nucleus</keyword>
<dbReference type="Gene3D" id="3.30.420.10">
    <property type="entry name" value="Ribonuclease H-like superfamily/Ribonuclease H"/>
    <property type="match status" value="1"/>
</dbReference>
<dbReference type="GO" id="GO:0005634">
    <property type="term" value="C:nucleus"/>
    <property type="evidence" value="ECO:0007669"/>
    <property type="project" value="UniProtKB-SubCell"/>
</dbReference>
<evidence type="ECO:0000256" key="1">
    <source>
        <dbReference type="ARBA" id="ARBA00000493"/>
    </source>
</evidence>
<dbReference type="EC" id="3.1.11.2" evidence="4"/>
<dbReference type="InterPro" id="IPR013520">
    <property type="entry name" value="Ribonucl_H"/>
</dbReference>
<evidence type="ECO:0000256" key="7">
    <source>
        <dbReference type="ARBA" id="ARBA00022801"/>
    </source>
</evidence>
<dbReference type="GO" id="GO:0005737">
    <property type="term" value="C:cytoplasm"/>
    <property type="evidence" value="ECO:0007669"/>
    <property type="project" value="TreeGrafter"/>
</dbReference>
<keyword evidence="7" id="KW-0378">Hydrolase</keyword>
<accession>A0AAV3AF89</accession>
<gene>
    <name evidence="13" type="ORF">GDO54_018232</name>
</gene>
<dbReference type="SMART" id="SM00479">
    <property type="entry name" value="EXOIII"/>
    <property type="match status" value="1"/>
</dbReference>
<dbReference type="AlphaFoldDB" id="A0AAV3AF89"/>
<dbReference type="SUPFAM" id="SSF53098">
    <property type="entry name" value="Ribonuclease H-like"/>
    <property type="match status" value="1"/>
</dbReference>
<keyword evidence="6" id="KW-0479">Metal-binding</keyword>
<dbReference type="PANTHER" id="PTHR13058:SF24">
    <property type="entry name" value="THREE PRIME REPAIR EXONUCLEASE 2"/>
    <property type="match status" value="1"/>
</dbReference>
<comment type="catalytic activity">
    <reaction evidence="1">
        <text>Exonucleolytic cleavage in the 3'- to 5'-direction to yield nucleoside 5'-phosphates.</text>
        <dbReference type="EC" id="3.1.11.2"/>
    </reaction>
</comment>
<proteinExistence type="inferred from homology"/>
<comment type="subcellular location">
    <subcellularLocation>
        <location evidence="3">Nucleus</location>
    </subcellularLocation>
</comment>
<evidence type="ECO:0000313" key="14">
    <source>
        <dbReference type="Proteomes" id="UP001181693"/>
    </source>
</evidence>
<evidence type="ECO:0000256" key="4">
    <source>
        <dbReference type="ARBA" id="ARBA00012115"/>
    </source>
</evidence>
<evidence type="ECO:0000259" key="12">
    <source>
        <dbReference type="SMART" id="SM00479"/>
    </source>
</evidence>
<dbReference type="GO" id="GO:0008311">
    <property type="term" value="F:double-stranded DNA 3'-5' DNA exonuclease activity"/>
    <property type="evidence" value="ECO:0007669"/>
    <property type="project" value="UniProtKB-EC"/>
</dbReference>
<dbReference type="GO" id="GO:0006281">
    <property type="term" value="P:DNA repair"/>
    <property type="evidence" value="ECO:0007669"/>
    <property type="project" value="UniProtKB-ARBA"/>
</dbReference>
<dbReference type="Proteomes" id="UP001181693">
    <property type="component" value="Unassembled WGS sequence"/>
</dbReference>
<evidence type="ECO:0000256" key="2">
    <source>
        <dbReference type="ARBA" id="ARBA00001946"/>
    </source>
</evidence>
<comment type="caution">
    <text evidence="13">The sequence shown here is derived from an EMBL/GenBank/DDBJ whole genome shotgun (WGS) entry which is preliminary data.</text>
</comment>
<feature type="domain" description="Exonuclease" evidence="12">
    <location>
        <begin position="7"/>
        <end position="207"/>
    </location>
</feature>
<dbReference type="CDD" id="cd06136">
    <property type="entry name" value="TREX1_2"/>
    <property type="match status" value="1"/>
</dbReference>